<gene>
    <name evidence="2" type="ORF">AVEN_63348_1</name>
</gene>
<sequence length="124" mass="13922">MKRKISVDFRGRRSQNPNKSSSRLVCVHEYQCQALLLSLNCCLKHSIKNASETKTGYKDIPFLICFLEDRGRLSDQRVKSNVLPLVWCGNLKREEPVQVSSSSSDRDPKLGGLSQNGPSVASKR</sequence>
<keyword evidence="3" id="KW-1185">Reference proteome</keyword>
<dbReference type="AlphaFoldDB" id="A0A4Y2SKP0"/>
<evidence type="ECO:0000256" key="1">
    <source>
        <dbReference type="SAM" id="MobiDB-lite"/>
    </source>
</evidence>
<dbReference type="EMBL" id="BGPR01022013">
    <property type="protein sequence ID" value="GBN87870.1"/>
    <property type="molecule type" value="Genomic_DNA"/>
</dbReference>
<protein>
    <submittedName>
        <fullName evidence="2">Uncharacterized protein</fullName>
    </submittedName>
</protein>
<comment type="caution">
    <text evidence="2">The sequence shown here is derived from an EMBL/GenBank/DDBJ whole genome shotgun (WGS) entry which is preliminary data.</text>
</comment>
<reference evidence="2 3" key="1">
    <citation type="journal article" date="2019" name="Sci. Rep.">
        <title>Orb-weaving spider Araneus ventricosus genome elucidates the spidroin gene catalogue.</title>
        <authorList>
            <person name="Kono N."/>
            <person name="Nakamura H."/>
            <person name="Ohtoshi R."/>
            <person name="Moran D.A.P."/>
            <person name="Shinohara A."/>
            <person name="Yoshida Y."/>
            <person name="Fujiwara M."/>
            <person name="Mori M."/>
            <person name="Tomita M."/>
            <person name="Arakawa K."/>
        </authorList>
    </citation>
    <scope>NUCLEOTIDE SEQUENCE [LARGE SCALE GENOMIC DNA]</scope>
</reference>
<feature type="compositionally biased region" description="Polar residues" evidence="1">
    <location>
        <begin position="113"/>
        <end position="124"/>
    </location>
</feature>
<evidence type="ECO:0000313" key="2">
    <source>
        <dbReference type="EMBL" id="GBN87870.1"/>
    </source>
</evidence>
<proteinExistence type="predicted"/>
<dbReference type="Proteomes" id="UP000499080">
    <property type="component" value="Unassembled WGS sequence"/>
</dbReference>
<feature type="region of interest" description="Disordered" evidence="1">
    <location>
        <begin position="95"/>
        <end position="124"/>
    </location>
</feature>
<accession>A0A4Y2SKP0</accession>
<evidence type="ECO:0000313" key="3">
    <source>
        <dbReference type="Proteomes" id="UP000499080"/>
    </source>
</evidence>
<name>A0A4Y2SKP0_ARAVE</name>
<organism evidence="2 3">
    <name type="scientific">Araneus ventricosus</name>
    <name type="common">Orbweaver spider</name>
    <name type="synonym">Epeira ventricosa</name>
    <dbReference type="NCBI Taxonomy" id="182803"/>
    <lineage>
        <taxon>Eukaryota</taxon>
        <taxon>Metazoa</taxon>
        <taxon>Ecdysozoa</taxon>
        <taxon>Arthropoda</taxon>
        <taxon>Chelicerata</taxon>
        <taxon>Arachnida</taxon>
        <taxon>Araneae</taxon>
        <taxon>Araneomorphae</taxon>
        <taxon>Entelegynae</taxon>
        <taxon>Araneoidea</taxon>
        <taxon>Araneidae</taxon>
        <taxon>Araneus</taxon>
    </lineage>
</organism>